<dbReference type="InterPro" id="IPR009183">
    <property type="entry name" value="UCP004962"/>
</dbReference>
<accession>A0A2V2MZP9</accession>
<dbReference type="PIRSF" id="PIRSF004962">
    <property type="entry name" value="UCP004962"/>
    <property type="match status" value="1"/>
</dbReference>
<dbReference type="EMBL" id="QGMZ01000018">
    <property type="protein sequence ID" value="PWR73624.1"/>
    <property type="molecule type" value="Genomic_DNA"/>
</dbReference>
<sequence>MGQTTLSGVPGILRPFKEYIEKKSLSEGSEIVFYGVPGTCTPFIELLCFSIRSLPCTCIFVPYKAEEKAHKLVMKADVGFQADSPCPPKNPAVVVIMGGLAMPNMPVTADDMAGVLEKWKGAATVGVCFMQMFEKAGWLSKMHFDLLIDADISVVVTSE</sequence>
<proteinExistence type="predicted"/>
<dbReference type="Gene3D" id="3.40.50.2300">
    <property type="match status" value="1"/>
</dbReference>
<dbReference type="GeneID" id="97608648"/>
<name>A0A2V2MZP9_9EURY</name>
<evidence type="ECO:0000313" key="2">
    <source>
        <dbReference type="Proteomes" id="UP000245934"/>
    </source>
</evidence>
<organism evidence="1 2">
    <name type="scientific">Methanospirillum stamsii</name>
    <dbReference type="NCBI Taxonomy" id="1277351"/>
    <lineage>
        <taxon>Archaea</taxon>
        <taxon>Methanobacteriati</taxon>
        <taxon>Methanobacteriota</taxon>
        <taxon>Stenosarchaea group</taxon>
        <taxon>Methanomicrobia</taxon>
        <taxon>Methanomicrobiales</taxon>
        <taxon>Methanospirillaceae</taxon>
        <taxon>Methanospirillum</taxon>
    </lineage>
</organism>
<evidence type="ECO:0000313" key="1">
    <source>
        <dbReference type="EMBL" id="PWR73624.1"/>
    </source>
</evidence>
<comment type="caution">
    <text evidence="1">The sequence shown here is derived from an EMBL/GenBank/DDBJ whole genome shotgun (WGS) entry which is preliminary data.</text>
</comment>
<reference evidence="1 2" key="1">
    <citation type="submission" date="2018-05" db="EMBL/GenBank/DDBJ databases">
        <title>Draft genome of Methanospirillum stamsii Pt1.</title>
        <authorList>
            <person name="Dueholm M.S."/>
            <person name="Nielsen P.H."/>
            <person name="Bakmann L.F."/>
            <person name="Otzen D.E."/>
        </authorList>
    </citation>
    <scope>NUCLEOTIDE SEQUENCE [LARGE SCALE GENOMIC DNA]</scope>
    <source>
        <strain evidence="1 2">Pt1</strain>
    </source>
</reference>
<dbReference type="OrthoDB" id="64681at2157"/>
<keyword evidence="2" id="KW-1185">Reference proteome</keyword>
<dbReference type="Pfam" id="PF09897">
    <property type="entry name" value="DUF2124"/>
    <property type="match status" value="1"/>
</dbReference>
<gene>
    <name evidence="1" type="ORF">DLD82_10370</name>
</gene>
<protein>
    <submittedName>
        <fullName evidence="1">DUF2124 domain-containing protein</fullName>
    </submittedName>
</protein>
<dbReference type="Proteomes" id="UP000245934">
    <property type="component" value="Unassembled WGS sequence"/>
</dbReference>
<dbReference type="RefSeq" id="WP_109941035.1">
    <property type="nucleotide sequence ID" value="NZ_CP176366.1"/>
</dbReference>
<dbReference type="AlphaFoldDB" id="A0A2V2MZP9"/>